<dbReference type="PANTHER" id="PTHR13170">
    <property type="entry name" value="O-GLCNACASE"/>
    <property type="match status" value="1"/>
</dbReference>
<evidence type="ECO:0000256" key="1">
    <source>
        <dbReference type="ARBA" id="ARBA00022801"/>
    </source>
</evidence>
<evidence type="ECO:0000313" key="7">
    <source>
        <dbReference type="EMBL" id="MFD0918856.1"/>
    </source>
</evidence>
<dbReference type="Pfam" id="PF07555">
    <property type="entry name" value="NAGidase"/>
    <property type="match status" value="1"/>
</dbReference>
<feature type="active site" description="Proton donor" evidence="3">
    <location>
        <position position="311"/>
    </location>
</feature>
<keyword evidence="5" id="KW-0732">Signal</keyword>
<dbReference type="InterPro" id="IPR015882">
    <property type="entry name" value="HEX_bac_N"/>
</dbReference>
<dbReference type="SUPFAM" id="SSF55545">
    <property type="entry name" value="beta-N-acetylhexosaminidase-like domain"/>
    <property type="match status" value="1"/>
</dbReference>
<feature type="domain" description="GH84" evidence="6">
    <location>
        <begin position="196"/>
        <end position="479"/>
    </location>
</feature>
<feature type="signal peptide" evidence="5">
    <location>
        <begin position="1"/>
        <end position="31"/>
    </location>
</feature>
<dbReference type="PROSITE" id="PS51257">
    <property type="entry name" value="PROKAR_LIPOPROTEIN"/>
    <property type="match status" value="1"/>
</dbReference>
<evidence type="ECO:0000256" key="4">
    <source>
        <dbReference type="SAM" id="MobiDB-lite"/>
    </source>
</evidence>
<evidence type="ECO:0000313" key="8">
    <source>
        <dbReference type="Proteomes" id="UP001597018"/>
    </source>
</evidence>
<comment type="caution">
    <text evidence="7">The sequence shown here is derived from an EMBL/GenBank/DDBJ whole genome shotgun (WGS) entry which is preliminary data.</text>
</comment>
<keyword evidence="2 3" id="KW-0326">Glycosidase</keyword>
<dbReference type="Proteomes" id="UP001597018">
    <property type="component" value="Unassembled WGS sequence"/>
</dbReference>
<dbReference type="InterPro" id="IPR029018">
    <property type="entry name" value="Hex-like_dom2"/>
</dbReference>
<dbReference type="SUPFAM" id="SSF51445">
    <property type="entry name" value="(Trans)glycosidases"/>
    <property type="match status" value="1"/>
</dbReference>
<comment type="similarity">
    <text evidence="3">Belongs to the glycosyl hydrolase 84 family.</text>
</comment>
<name>A0ABW3FK37_9PSEU</name>
<dbReference type="Gene3D" id="3.20.20.80">
    <property type="entry name" value="Glycosidases"/>
    <property type="match status" value="1"/>
</dbReference>
<dbReference type="InterPro" id="IPR017853">
    <property type="entry name" value="GH"/>
</dbReference>
<reference evidence="8" key="1">
    <citation type="journal article" date="2019" name="Int. J. Syst. Evol. Microbiol.">
        <title>The Global Catalogue of Microorganisms (GCM) 10K type strain sequencing project: providing services to taxonomists for standard genome sequencing and annotation.</title>
        <authorList>
            <consortium name="The Broad Institute Genomics Platform"/>
            <consortium name="The Broad Institute Genome Sequencing Center for Infectious Disease"/>
            <person name="Wu L."/>
            <person name="Ma J."/>
        </authorList>
    </citation>
    <scope>NUCLEOTIDE SEQUENCE [LARGE SCALE GENOMIC DNA]</scope>
    <source>
        <strain evidence="8">CCUG 56401</strain>
    </source>
</reference>
<dbReference type="PROSITE" id="PS52009">
    <property type="entry name" value="GH84"/>
    <property type="match status" value="1"/>
</dbReference>
<proteinExistence type="inferred from homology"/>
<protein>
    <submittedName>
        <fullName evidence="7">Beta-N-acetylglucosaminidase domain-containing protein</fullName>
    </submittedName>
</protein>
<sequence length="670" mass="71976">MIVRRARRSAAVVALLGVVLVGCSNTPPAPAPPAPPSGTESPSLPGSGLPRVTPQPQQMTRLGDDVHVHGKVEVVVDPLVDQQTRDLAVQVLRMAGAGDVVVREPGPPTVDVSMRVRIGDRVSPTVVKGLQDVHLDAPAPMPPEGYALAAHAGGDPAVFIGASDAAGAYYGVQTLRQLASPGRIAGVGIVDHPSMPLRGTIEGFYGPPWTHQDRMDQLAFYGDVKMNTYIYAPKDDPYHRERWREPYPPDKLAQVQELIRQAGAHHVKFTFALSPGNSICYSNPADFQALEAKLQAMYDSGVRDFSVPLDDISYTRWNCDQDQAAYGAPSEGAAGRAQADLLNRVQREFVATHPGVSPLLTVSTEYSDVDDSAYKSAIRSALDPQVQVMWTGDGVIPKQITVSDAQQAQKVWGRKPVLWDNYPVNDFDKSVGRILLGPYEKRERGLSEQVGGDVVNPMNQAAASKVVELGAADFAWNDEGFDPQRAWRAAADYLAGQRSAGGRPALTADPQTADALMVFFDLEHMAPLASGRPWLPPAPELARRLDDFRTAWQRGDRAGAVRDLRGYAEAVRSAPDRIRAGAPADFVSDAGPWLDATSLWGGALVATVDGLQARADGAEAKASDRFAEAGRLAAQAGQIRTVPGRSRPQGPVKVADGVLDVFVQQAPTMR</sequence>
<dbReference type="EMBL" id="JBHTIW010000002">
    <property type="protein sequence ID" value="MFD0918856.1"/>
    <property type="molecule type" value="Genomic_DNA"/>
</dbReference>
<dbReference type="Gene3D" id="1.20.58.460">
    <property type="entry name" value="Hyaluronidase post-catalytic domain-like"/>
    <property type="match status" value="1"/>
</dbReference>
<evidence type="ECO:0000259" key="6">
    <source>
        <dbReference type="PROSITE" id="PS52009"/>
    </source>
</evidence>
<organism evidence="7 8">
    <name type="scientific">Saccharopolyspora rosea</name>
    <dbReference type="NCBI Taxonomy" id="524884"/>
    <lineage>
        <taxon>Bacteria</taxon>
        <taxon>Bacillati</taxon>
        <taxon>Actinomycetota</taxon>
        <taxon>Actinomycetes</taxon>
        <taxon>Pseudonocardiales</taxon>
        <taxon>Pseudonocardiaceae</taxon>
        <taxon>Saccharopolyspora</taxon>
    </lineage>
</organism>
<dbReference type="Pfam" id="PF02838">
    <property type="entry name" value="Glyco_hydro_20b"/>
    <property type="match status" value="1"/>
</dbReference>
<dbReference type="InterPro" id="IPR011496">
    <property type="entry name" value="O-GlcNAcase_cat"/>
</dbReference>
<accession>A0ABW3FK37</accession>
<evidence type="ECO:0000256" key="3">
    <source>
        <dbReference type="PROSITE-ProRule" id="PRU01353"/>
    </source>
</evidence>
<evidence type="ECO:0000256" key="5">
    <source>
        <dbReference type="SAM" id="SignalP"/>
    </source>
</evidence>
<dbReference type="PANTHER" id="PTHR13170:SF16">
    <property type="entry name" value="PROTEIN O-GLCNACASE"/>
    <property type="match status" value="1"/>
</dbReference>
<dbReference type="Gene3D" id="3.30.379.10">
    <property type="entry name" value="Chitobiase/beta-hexosaminidase domain 2-like"/>
    <property type="match status" value="1"/>
</dbReference>
<feature type="region of interest" description="Disordered" evidence="4">
    <location>
        <begin position="28"/>
        <end position="57"/>
    </location>
</feature>
<dbReference type="RefSeq" id="WP_263250649.1">
    <property type="nucleotide sequence ID" value="NZ_BAABLT010000033.1"/>
</dbReference>
<feature type="chain" id="PRO_5045379042" evidence="5">
    <location>
        <begin position="32"/>
        <end position="670"/>
    </location>
</feature>
<gene>
    <name evidence="7" type="ORF">ACFQ16_03785</name>
</gene>
<keyword evidence="1 3" id="KW-0378">Hydrolase</keyword>
<keyword evidence="8" id="KW-1185">Reference proteome</keyword>
<dbReference type="InterPro" id="IPR051822">
    <property type="entry name" value="Glycosyl_Hydrolase_84"/>
</dbReference>
<evidence type="ECO:0000256" key="2">
    <source>
        <dbReference type="ARBA" id="ARBA00023295"/>
    </source>
</evidence>